<dbReference type="EMBL" id="OX451739">
    <property type="protein sequence ID" value="CAI8607601.1"/>
    <property type="molecule type" value="Genomic_DNA"/>
</dbReference>
<dbReference type="SUPFAM" id="SSF53098">
    <property type="entry name" value="Ribonuclease H-like"/>
    <property type="match status" value="1"/>
</dbReference>
<gene>
    <name evidence="2" type="ORF">VFH_IV045840</name>
</gene>
<proteinExistence type="predicted"/>
<dbReference type="Gene3D" id="3.30.420.10">
    <property type="entry name" value="Ribonuclease H-like superfamily/Ribonuclease H"/>
    <property type="match status" value="1"/>
</dbReference>
<organism evidence="2 3">
    <name type="scientific">Vicia faba</name>
    <name type="common">Broad bean</name>
    <name type="synonym">Faba vulgaris</name>
    <dbReference type="NCBI Taxonomy" id="3906"/>
    <lineage>
        <taxon>Eukaryota</taxon>
        <taxon>Viridiplantae</taxon>
        <taxon>Streptophyta</taxon>
        <taxon>Embryophyta</taxon>
        <taxon>Tracheophyta</taxon>
        <taxon>Spermatophyta</taxon>
        <taxon>Magnoliopsida</taxon>
        <taxon>eudicotyledons</taxon>
        <taxon>Gunneridae</taxon>
        <taxon>Pentapetalae</taxon>
        <taxon>rosids</taxon>
        <taxon>fabids</taxon>
        <taxon>Fabales</taxon>
        <taxon>Fabaceae</taxon>
        <taxon>Papilionoideae</taxon>
        <taxon>50 kb inversion clade</taxon>
        <taxon>NPAAA clade</taxon>
        <taxon>Hologalegina</taxon>
        <taxon>IRL clade</taxon>
        <taxon>Fabeae</taxon>
        <taxon>Vicia</taxon>
    </lineage>
</organism>
<sequence length="128" mass="15196">MDFITHLPKSFGHTVIWVTCDRLTKFVHFIALPTKFSAKALESRFSVEVFYLHGLPKFIIPDRDPLFLNNFWHDFFKQQGTTLKYNTSYHPEIDCQIEVVNWSLETYLLCLVGDHTCHWFKVLHLAEY</sequence>
<evidence type="ECO:0000259" key="1">
    <source>
        <dbReference type="PROSITE" id="PS50994"/>
    </source>
</evidence>
<dbReference type="PANTHER" id="PTHR37984">
    <property type="entry name" value="PROTEIN CBG26694"/>
    <property type="match status" value="1"/>
</dbReference>
<reference evidence="2 3" key="1">
    <citation type="submission" date="2023-01" db="EMBL/GenBank/DDBJ databases">
        <authorList>
            <person name="Kreplak J."/>
        </authorList>
    </citation>
    <scope>NUCLEOTIDE SEQUENCE [LARGE SCALE GENOMIC DNA]</scope>
</reference>
<dbReference type="PANTHER" id="PTHR37984:SF5">
    <property type="entry name" value="PROTEIN NYNRIN-LIKE"/>
    <property type="match status" value="1"/>
</dbReference>
<dbReference type="AlphaFoldDB" id="A0AAV1ABG2"/>
<accession>A0AAV1ABG2</accession>
<evidence type="ECO:0000313" key="2">
    <source>
        <dbReference type="EMBL" id="CAI8607601.1"/>
    </source>
</evidence>
<name>A0AAV1ABG2_VICFA</name>
<keyword evidence="3" id="KW-1185">Reference proteome</keyword>
<dbReference type="InterPro" id="IPR036397">
    <property type="entry name" value="RNaseH_sf"/>
</dbReference>
<dbReference type="InterPro" id="IPR050951">
    <property type="entry name" value="Retrovirus_Pol_polyprotein"/>
</dbReference>
<dbReference type="PROSITE" id="PS50994">
    <property type="entry name" value="INTEGRASE"/>
    <property type="match status" value="1"/>
</dbReference>
<dbReference type="GO" id="GO:0015074">
    <property type="term" value="P:DNA integration"/>
    <property type="evidence" value="ECO:0007669"/>
    <property type="project" value="InterPro"/>
</dbReference>
<dbReference type="GO" id="GO:0003676">
    <property type="term" value="F:nucleic acid binding"/>
    <property type="evidence" value="ECO:0007669"/>
    <property type="project" value="InterPro"/>
</dbReference>
<dbReference type="InterPro" id="IPR012337">
    <property type="entry name" value="RNaseH-like_sf"/>
</dbReference>
<dbReference type="InterPro" id="IPR001584">
    <property type="entry name" value="Integrase_cat-core"/>
</dbReference>
<feature type="domain" description="Integrase catalytic" evidence="1">
    <location>
        <begin position="1"/>
        <end position="128"/>
    </location>
</feature>
<dbReference type="Proteomes" id="UP001157006">
    <property type="component" value="Chromosome 4"/>
</dbReference>
<protein>
    <recommendedName>
        <fullName evidence="1">Integrase catalytic domain-containing protein</fullName>
    </recommendedName>
</protein>
<evidence type="ECO:0000313" key="3">
    <source>
        <dbReference type="Proteomes" id="UP001157006"/>
    </source>
</evidence>